<evidence type="ECO:0000313" key="4">
    <source>
        <dbReference type="EMBL" id="TCV87968.1"/>
    </source>
</evidence>
<comment type="pathway">
    <text evidence="1">Cofactor biosynthesis; ubiquinone biosynthesis.</text>
</comment>
<dbReference type="EMBL" id="SMCP01000004">
    <property type="protein sequence ID" value="TCV87968.1"/>
    <property type="molecule type" value="Genomic_DNA"/>
</dbReference>
<dbReference type="UniPathway" id="UPA00232"/>
<dbReference type="GO" id="GO:0005737">
    <property type="term" value="C:cytoplasm"/>
    <property type="evidence" value="ECO:0007669"/>
    <property type="project" value="UniProtKB-SubCell"/>
</dbReference>
<evidence type="ECO:0000313" key="5">
    <source>
        <dbReference type="EMBL" id="TNG90245.1"/>
    </source>
</evidence>
<organism evidence="4 6">
    <name type="scientific">Testudinibacter aquarius</name>
    <dbReference type="NCBI Taxonomy" id="1524974"/>
    <lineage>
        <taxon>Bacteria</taxon>
        <taxon>Pseudomonadati</taxon>
        <taxon>Pseudomonadota</taxon>
        <taxon>Gammaproteobacteria</taxon>
        <taxon>Pasteurellales</taxon>
        <taxon>Pasteurellaceae</taxon>
        <taxon>Testudinibacter</taxon>
    </lineage>
</organism>
<keyword evidence="2" id="KW-0175">Coiled coil</keyword>
<dbReference type="Proteomes" id="UP000294619">
    <property type="component" value="Unassembled WGS sequence"/>
</dbReference>
<dbReference type="PANTHER" id="PTHR38693">
    <property type="entry name" value="UBIQUINONE BIOSYNTHESIS PROTEIN UBIJ"/>
    <property type="match status" value="1"/>
</dbReference>
<comment type="subcellular location">
    <subcellularLocation>
        <location evidence="1">Cytoplasm</location>
    </subcellularLocation>
</comment>
<gene>
    <name evidence="1" type="primary">ubiJ</name>
    <name evidence="4" type="ORF">EDC16_104158</name>
    <name evidence="5" type="ORF">FHQ21_09365</name>
</gene>
<sequence length="221" mass="25172">MLPNWSQIKTQLMLPQFAAAALETALSHLLKNTENYQPLLRKLSGKVLALQLQQPEISYYFIFSEQAIDVLQQYEGIADCSLQTSAKILLKLPKKSELSQYINDKSIVIHGDLQVLQDFLGLMAFLQTDPAELLAPYVGDVLAYNGIKLLRQGWGFLAGQRQTAERHWSERLGEEWQIVTPKLAFADFQTQVAQVQQQCDQLEHQFQQLQNRVAAKEANRD</sequence>
<dbReference type="InterPro" id="IPR038989">
    <property type="entry name" value="UbiJ"/>
</dbReference>
<dbReference type="Proteomes" id="UP000305526">
    <property type="component" value="Unassembled WGS sequence"/>
</dbReference>
<dbReference type="EMBL" id="VDGV01000082">
    <property type="protein sequence ID" value="TNG90245.1"/>
    <property type="molecule type" value="Genomic_DNA"/>
</dbReference>
<dbReference type="RefSeq" id="WP_132966274.1">
    <property type="nucleotide sequence ID" value="NZ_LEKL01000009.1"/>
</dbReference>
<feature type="domain" description="SCP2" evidence="3">
    <location>
        <begin position="27"/>
        <end position="123"/>
    </location>
</feature>
<name>A0A4R3YAD5_9PAST</name>
<dbReference type="GO" id="GO:0006744">
    <property type="term" value="P:ubiquinone biosynthetic process"/>
    <property type="evidence" value="ECO:0007669"/>
    <property type="project" value="UniProtKB-UniRule"/>
</dbReference>
<comment type="similarity">
    <text evidence="1">Belongs to the UbiJ family.</text>
</comment>
<comment type="caution">
    <text evidence="4">The sequence shown here is derived from an EMBL/GenBank/DDBJ whole genome shotgun (WGS) entry which is preliminary data.</text>
</comment>
<protein>
    <recommendedName>
        <fullName evidence="1">Ubiquinone biosynthesis accessory factor UbiJ</fullName>
    </recommendedName>
</protein>
<evidence type="ECO:0000313" key="7">
    <source>
        <dbReference type="Proteomes" id="UP000305526"/>
    </source>
</evidence>
<keyword evidence="1" id="KW-0831">Ubiquinone biosynthesis</keyword>
<feature type="coiled-coil region" evidence="2">
    <location>
        <begin position="185"/>
        <end position="219"/>
    </location>
</feature>
<keyword evidence="7" id="KW-1185">Reference proteome</keyword>
<evidence type="ECO:0000313" key="6">
    <source>
        <dbReference type="Proteomes" id="UP000294619"/>
    </source>
</evidence>
<reference evidence="4 6" key="1">
    <citation type="submission" date="2019-03" db="EMBL/GenBank/DDBJ databases">
        <title>Genomic Encyclopedia of Type Strains, Phase IV (KMG-IV): sequencing the most valuable type-strain genomes for metagenomic binning, comparative biology and taxonomic classification.</title>
        <authorList>
            <person name="Goeker M."/>
        </authorList>
    </citation>
    <scope>NUCLEOTIDE SEQUENCE [LARGE SCALE GENOMIC DNA]</scope>
    <source>
        <strain evidence="4 6">DSM 28140</strain>
    </source>
</reference>
<dbReference type="InterPro" id="IPR003033">
    <property type="entry name" value="SCP2_sterol-bd_dom"/>
</dbReference>
<evidence type="ECO:0000256" key="1">
    <source>
        <dbReference type="HAMAP-Rule" id="MF_02215"/>
    </source>
</evidence>
<dbReference type="Pfam" id="PF02036">
    <property type="entry name" value="SCP2"/>
    <property type="match status" value="1"/>
</dbReference>
<evidence type="ECO:0000256" key="2">
    <source>
        <dbReference type="SAM" id="Coils"/>
    </source>
</evidence>
<reference evidence="5 7" key="2">
    <citation type="submission" date="2019-05" db="EMBL/GenBank/DDBJ databases">
        <title>Pasteurellaceae isolates from reptiles.</title>
        <authorList>
            <person name="Bojesen A.M."/>
            <person name="Lund E."/>
        </authorList>
    </citation>
    <scope>NUCLEOTIDE SEQUENCE [LARGE SCALE GENOMIC DNA]</scope>
    <source>
        <strain evidence="5 7">ELNT2x</strain>
    </source>
</reference>
<evidence type="ECO:0000259" key="3">
    <source>
        <dbReference type="Pfam" id="PF02036"/>
    </source>
</evidence>
<comment type="function">
    <text evidence="1">Required for ubiquinone (coenzyme Q) biosynthesis. Binds hydrophobic ubiquinone biosynthetic intermediates via its SCP2 domain and is essential for the stability of the Ubi complex. May constitute a docking platform where Ubi enzymes assemble and access their SCP2-bound polyprenyl substrates.</text>
</comment>
<dbReference type="AlphaFoldDB" id="A0A4R3YAD5"/>
<dbReference type="HAMAP" id="MF_02215">
    <property type="entry name" value="UbiJ"/>
    <property type="match status" value="1"/>
</dbReference>
<accession>A0A4R3YAD5</accession>
<keyword evidence="1" id="KW-0963">Cytoplasm</keyword>
<dbReference type="PANTHER" id="PTHR38693:SF1">
    <property type="entry name" value="UBIQUINONE BIOSYNTHESIS ACCESSORY FACTOR UBIJ"/>
    <property type="match status" value="1"/>
</dbReference>
<keyword evidence="4" id="KW-0830">Ubiquinone</keyword>
<proteinExistence type="inferred from homology"/>